<feature type="signal peptide" evidence="1">
    <location>
        <begin position="1"/>
        <end position="19"/>
    </location>
</feature>
<dbReference type="Pfam" id="PF16153">
    <property type="entry name" value="DUF4861"/>
    <property type="match status" value="1"/>
</dbReference>
<name>A0A923MYY9_9FLAO</name>
<evidence type="ECO:0000313" key="3">
    <source>
        <dbReference type="Proteomes" id="UP000641454"/>
    </source>
</evidence>
<keyword evidence="1" id="KW-0732">Signal</keyword>
<evidence type="ECO:0000313" key="2">
    <source>
        <dbReference type="EMBL" id="MBC5844022.1"/>
    </source>
</evidence>
<sequence>MKNTILPLLLCVAFQFAKAQTPAPKKSVIIVVQNPVSVQRNNETITLTATLIKKAFPHTELQFIQVKEIKSNTILPSQSIDYNADGILDEIVFQTNLTAHEKKKFELTPITENPKSPARVYAKHLSIIEGMDDFTWENDLIGYRFYGQERANKQGTGIAMDVWCKRLPDFLTDKWYAPGQSYHKDTGYGADHYNSGKNQGCGGTGLLKNDSIYFPKPYSNYKIIANGPIRVVFELQFTAWEFDKTIVETKRITLDAGQYFNKIESRYNQDVSTLGYLHAINFVQRDDSQTTIKKDLGYSFSWESLGDGKGNLGTGFMAQPKDIVAIKIKNKQLVSTMQPKLGNAVTYYTAAAWDQFGSIHSPKNWEEYIANKANCIKNPCIIVLKKVVSTKTNHNKLN</sequence>
<dbReference type="Proteomes" id="UP000641454">
    <property type="component" value="Unassembled WGS sequence"/>
</dbReference>
<feature type="chain" id="PRO_5036735942" evidence="1">
    <location>
        <begin position="20"/>
        <end position="398"/>
    </location>
</feature>
<proteinExistence type="predicted"/>
<accession>A0A923MYY9</accession>
<organism evidence="2 3">
    <name type="scientific">Flavobacterium muglaense</name>
    <dbReference type="NCBI Taxonomy" id="2764716"/>
    <lineage>
        <taxon>Bacteria</taxon>
        <taxon>Pseudomonadati</taxon>
        <taxon>Bacteroidota</taxon>
        <taxon>Flavobacteriia</taxon>
        <taxon>Flavobacteriales</taxon>
        <taxon>Flavobacteriaceae</taxon>
        <taxon>Flavobacterium</taxon>
    </lineage>
</organism>
<evidence type="ECO:0000256" key="1">
    <source>
        <dbReference type="SAM" id="SignalP"/>
    </source>
</evidence>
<dbReference type="AlphaFoldDB" id="A0A923MYY9"/>
<comment type="caution">
    <text evidence="2">The sequence shown here is derived from an EMBL/GenBank/DDBJ whole genome shotgun (WGS) entry which is preliminary data.</text>
</comment>
<protein>
    <submittedName>
        <fullName evidence="2">DUF4861 family protein</fullName>
    </submittedName>
</protein>
<gene>
    <name evidence="2" type="ORF">H8R25_06180</name>
</gene>
<dbReference type="RefSeq" id="WP_187017689.1">
    <property type="nucleotide sequence ID" value="NZ_JACRUK010000009.1"/>
</dbReference>
<dbReference type="InterPro" id="IPR032342">
    <property type="entry name" value="DUF4861"/>
</dbReference>
<dbReference type="EMBL" id="JACRUL010000009">
    <property type="protein sequence ID" value="MBC5844022.1"/>
    <property type="molecule type" value="Genomic_DNA"/>
</dbReference>
<reference evidence="2 3" key="1">
    <citation type="submission" date="2020-08" db="EMBL/GenBank/DDBJ databases">
        <title>Description of novel Flavobacterium F-392 isolate.</title>
        <authorList>
            <person name="Saticioglu I.B."/>
            <person name="Duman M."/>
            <person name="Altun S."/>
        </authorList>
    </citation>
    <scope>NUCLEOTIDE SEQUENCE [LARGE SCALE GENOMIC DNA]</scope>
    <source>
        <strain evidence="2 3">F-392</strain>
    </source>
</reference>
<keyword evidence="3" id="KW-1185">Reference proteome</keyword>